<accession>A0ACC0WH09</accession>
<keyword evidence="2" id="KW-1185">Reference proteome</keyword>
<evidence type="ECO:0000313" key="1">
    <source>
        <dbReference type="EMBL" id="KAI9918145.1"/>
    </source>
</evidence>
<dbReference type="EMBL" id="CM047592">
    <property type="protein sequence ID" value="KAI9918145.1"/>
    <property type="molecule type" value="Genomic_DNA"/>
</dbReference>
<dbReference type="Proteomes" id="UP001163321">
    <property type="component" value="Chromosome 13"/>
</dbReference>
<organism evidence="1 2">
    <name type="scientific">Peronosclerospora sorghi</name>
    <dbReference type="NCBI Taxonomy" id="230839"/>
    <lineage>
        <taxon>Eukaryota</taxon>
        <taxon>Sar</taxon>
        <taxon>Stramenopiles</taxon>
        <taxon>Oomycota</taxon>
        <taxon>Peronosporomycetes</taxon>
        <taxon>Peronosporales</taxon>
        <taxon>Peronosporaceae</taxon>
        <taxon>Peronosclerospora</taxon>
    </lineage>
</organism>
<proteinExistence type="predicted"/>
<evidence type="ECO:0000313" key="2">
    <source>
        <dbReference type="Proteomes" id="UP001163321"/>
    </source>
</evidence>
<comment type="caution">
    <text evidence="1">The sequence shown here is derived from an EMBL/GenBank/DDBJ whole genome shotgun (WGS) entry which is preliminary data.</text>
</comment>
<gene>
    <name evidence="1" type="ORF">PsorP6_012806</name>
</gene>
<reference evidence="1 2" key="1">
    <citation type="journal article" date="2022" name="bioRxiv">
        <title>The genome of the oomycete Peronosclerospora sorghi, a cosmopolitan pathogen of maize and sorghum, is inflated with dispersed pseudogenes.</title>
        <authorList>
            <person name="Fletcher K."/>
            <person name="Martin F."/>
            <person name="Isakeit T."/>
            <person name="Cavanaugh K."/>
            <person name="Magill C."/>
            <person name="Michelmore R."/>
        </authorList>
    </citation>
    <scope>NUCLEOTIDE SEQUENCE [LARGE SCALE GENOMIC DNA]</scope>
    <source>
        <strain evidence="1">P6</strain>
    </source>
</reference>
<protein>
    <submittedName>
        <fullName evidence="1">Uncharacterized protein</fullName>
    </submittedName>
</protein>
<sequence length="151" mass="17613">MARRDDHGINLAEPMEFDNVHMLQPSREDCRRKNMCFRCKKPGHRMNDCHVKSFRGRRNDGPHRVVNSVQIRTPSLDESKNDESMSFCSYTMNMSFDGHIRRNMRLRAVHATLEMDGMKFDSVALTEYRLPVTQDLILGKPWLTGFNPVID</sequence>
<name>A0ACC0WH09_9STRA</name>